<evidence type="ECO:0000313" key="8">
    <source>
        <dbReference type="Proteomes" id="UP001500843"/>
    </source>
</evidence>
<evidence type="ECO:0000256" key="1">
    <source>
        <dbReference type="ARBA" id="ARBA00004141"/>
    </source>
</evidence>
<dbReference type="Pfam" id="PF01545">
    <property type="entry name" value="Cation_efflux"/>
    <property type="match status" value="1"/>
</dbReference>
<organism evidence="7 8">
    <name type="scientific">Promicromonospora umidemergens</name>
    <dbReference type="NCBI Taxonomy" id="629679"/>
    <lineage>
        <taxon>Bacteria</taxon>
        <taxon>Bacillati</taxon>
        <taxon>Actinomycetota</taxon>
        <taxon>Actinomycetes</taxon>
        <taxon>Micrococcales</taxon>
        <taxon>Promicromonosporaceae</taxon>
        <taxon>Promicromonospora</taxon>
    </lineage>
</organism>
<dbReference type="InterPro" id="IPR027469">
    <property type="entry name" value="Cation_efflux_TMD_sf"/>
</dbReference>
<sequence>MTVVGAYLVFDGATVLLAQEHPPTGTVVLLGRAKLELAPVLHDKVLHTDAEMNKADWLTATAAILGILGIGVGLWWADAVAALAISGSVLMDGWKSLRGAVHDLMDVQVTTVDNSEPLPLLDRIEETVTAASGVGDFSIRVRDMGHLFHVELRVVPEPARDLAVDDIEALCRRVAALDEQIEDVLIMPVRRIPHRVDT</sequence>
<dbReference type="InterPro" id="IPR058533">
    <property type="entry name" value="Cation_efflux_TM"/>
</dbReference>
<dbReference type="Gene3D" id="1.20.1510.10">
    <property type="entry name" value="Cation efflux protein transmembrane domain"/>
    <property type="match status" value="1"/>
</dbReference>
<evidence type="ECO:0000259" key="6">
    <source>
        <dbReference type="Pfam" id="PF01545"/>
    </source>
</evidence>
<proteinExistence type="predicted"/>
<dbReference type="EMBL" id="BAABHM010000037">
    <property type="protein sequence ID" value="GAA4724965.1"/>
    <property type="molecule type" value="Genomic_DNA"/>
</dbReference>
<feature type="domain" description="Cation efflux protein transmembrane" evidence="6">
    <location>
        <begin position="2"/>
        <end position="105"/>
    </location>
</feature>
<keyword evidence="4 5" id="KW-0472">Membrane</keyword>
<dbReference type="SUPFAM" id="SSF161111">
    <property type="entry name" value="Cation efflux protein transmembrane domain-like"/>
    <property type="match status" value="1"/>
</dbReference>
<dbReference type="Proteomes" id="UP001500843">
    <property type="component" value="Unassembled WGS sequence"/>
</dbReference>
<gene>
    <name evidence="7" type="ORF">GCM10023198_57530</name>
</gene>
<keyword evidence="8" id="KW-1185">Reference proteome</keyword>
<comment type="caution">
    <text evidence="7">The sequence shown here is derived from an EMBL/GenBank/DDBJ whole genome shotgun (WGS) entry which is preliminary data.</text>
</comment>
<reference evidence="8" key="1">
    <citation type="journal article" date="2019" name="Int. J. Syst. Evol. Microbiol.">
        <title>The Global Catalogue of Microorganisms (GCM) 10K type strain sequencing project: providing services to taxonomists for standard genome sequencing and annotation.</title>
        <authorList>
            <consortium name="The Broad Institute Genomics Platform"/>
            <consortium name="The Broad Institute Genome Sequencing Center for Infectious Disease"/>
            <person name="Wu L."/>
            <person name="Ma J."/>
        </authorList>
    </citation>
    <scope>NUCLEOTIDE SEQUENCE [LARGE SCALE GENOMIC DNA]</scope>
    <source>
        <strain evidence="8">JCM 17975</strain>
    </source>
</reference>
<evidence type="ECO:0000256" key="4">
    <source>
        <dbReference type="ARBA" id="ARBA00023136"/>
    </source>
</evidence>
<comment type="subcellular location">
    <subcellularLocation>
        <location evidence="1">Membrane</location>
        <topology evidence="1">Multi-pass membrane protein</topology>
    </subcellularLocation>
</comment>
<evidence type="ECO:0000256" key="5">
    <source>
        <dbReference type="SAM" id="Phobius"/>
    </source>
</evidence>
<name>A0ABP8YBT6_9MICO</name>
<accession>A0ABP8YBT6</accession>
<keyword evidence="3 5" id="KW-1133">Transmembrane helix</keyword>
<feature type="transmembrane region" description="Helical" evidence="5">
    <location>
        <begin position="62"/>
        <end position="85"/>
    </location>
</feature>
<evidence type="ECO:0000313" key="7">
    <source>
        <dbReference type="EMBL" id="GAA4724965.1"/>
    </source>
</evidence>
<evidence type="ECO:0000256" key="2">
    <source>
        <dbReference type="ARBA" id="ARBA00022692"/>
    </source>
</evidence>
<protein>
    <recommendedName>
        <fullName evidence="6">Cation efflux protein transmembrane domain-containing protein</fullName>
    </recommendedName>
</protein>
<keyword evidence="2 5" id="KW-0812">Transmembrane</keyword>
<evidence type="ECO:0000256" key="3">
    <source>
        <dbReference type="ARBA" id="ARBA00022989"/>
    </source>
</evidence>